<dbReference type="InterPro" id="IPR011009">
    <property type="entry name" value="Kinase-like_dom_sf"/>
</dbReference>
<evidence type="ECO:0000256" key="7">
    <source>
        <dbReference type="ARBA" id="ARBA00022989"/>
    </source>
</evidence>
<dbReference type="GO" id="GO:0006744">
    <property type="term" value="P:ubiquinone biosynthetic process"/>
    <property type="evidence" value="ECO:0007669"/>
    <property type="project" value="UniProtKB-UniPathway"/>
</dbReference>
<dbReference type="Proteomes" id="UP000092498">
    <property type="component" value="Chromosome"/>
</dbReference>
<dbReference type="AlphaFoldDB" id="A0A1B1AIL6"/>
<evidence type="ECO:0000256" key="5">
    <source>
        <dbReference type="ARBA" id="ARBA00022688"/>
    </source>
</evidence>
<reference evidence="11 12" key="1">
    <citation type="submission" date="2015-11" db="EMBL/GenBank/DDBJ databases">
        <title>Whole-Genome Sequence of Candidatus Oderbacter manganicum from the National Park Lower Oder Valley, Germany.</title>
        <authorList>
            <person name="Braun B."/>
            <person name="Liere K."/>
            <person name="Szewzyk U."/>
        </authorList>
    </citation>
    <scope>NUCLEOTIDE SEQUENCE [LARGE SCALE GENOMIC DNA]</scope>
    <source>
        <strain evidence="11 12">OTSz_A_272</strain>
    </source>
</reference>
<evidence type="ECO:0000313" key="12">
    <source>
        <dbReference type="Proteomes" id="UP000092498"/>
    </source>
</evidence>
<keyword evidence="8" id="KW-0472">Membrane</keyword>
<evidence type="ECO:0000313" key="11">
    <source>
        <dbReference type="EMBL" id="ANP46406.1"/>
    </source>
</evidence>
<comment type="pathway">
    <text evidence="1">Cofactor biosynthesis; ubiquinone biosynthesis [regulation].</text>
</comment>
<proteinExistence type="inferred from homology"/>
<feature type="domain" description="Protein kinase" evidence="10">
    <location>
        <begin position="144"/>
        <end position="505"/>
    </location>
</feature>
<dbReference type="EMBL" id="CP013244">
    <property type="protein sequence ID" value="ANP46406.1"/>
    <property type="molecule type" value="Genomic_DNA"/>
</dbReference>
<evidence type="ECO:0000256" key="2">
    <source>
        <dbReference type="ARBA" id="ARBA00009670"/>
    </source>
</evidence>
<dbReference type="InterPro" id="IPR010232">
    <property type="entry name" value="UbiB"/>
</dbReference>
<dbReference type="UniPathway" id="UPA00232"/>
<dbReference type="InParanoid" id="A0A1B1AIL6"/>
<feature type="region of interest" description="Disordered" evidence="9">
    <location>
        <begin position="528"/>
        <end position="552"/>
    </location>
</feature>
<evidence type="ECO:0000256" key="9">
    <source>
        <dbReference type="SAM" id="MobiDB-lite"/>
    </source>
</evidence>
<keyword evidence="3" id="KW-1003">Cell membrane</keyword>
<dbReference type="RefSeq" id="WP_066771447.1">
    <property type="nucleotide sequence ID" value="NZ_CP013244.1"/>
</dbReference>
<organism evidence="11 12">
    <name type="scientific">Candidatus Viadribacter manganicus</name>
    <dbReference type="NCBI Taxonomy" id="1759059"/>
    <lineage>
        <taxon>Bacteria</taxon>
        <taxon>Pseudomonadati</taxon>
        <taxon>Pseudomonadota</taxon>
        <taxon>Alphaproteobacteria</taxon>
        <taxon>Hyphomonadales</taxon>
        <taxon>Hyphomonadaceae</taxon>
        <taxon>Candidatus Viadribacter</taxon>
    </lineage>
</organism>
<name>A0A1B1AIL6_9PROT</name>
<dbReference type="SUPFAM" id="SSF56112">
    <property type="entry name" value="Protein kinase-like (PK-like)"/>
    <property type="match status" value="1"/>
</dbReference>
<evidence type="ECO:0000256" key="8">
    <source>
        <dbReference type="ARBA" id="ARBA00023136"/>
    </source>
</evidence>
<dbReference type="InterPro" id="IPR050154">
    <property type="entry name" value="UbiB_kinase"/>
</dbReference>
<dbReference type="GO" id="GO:0004672">
    <property type="term" value="F:protein kinase activity"/>
    <property type="evidence" value="ECO:0007669"/>
    <property type="project" value="InterPro"/>
</dbReference>
<dbReference type="InterPro" id="IPR004147">
    <property type="entry name" value="ABC1_dom"/>
</dbReference>
<accession>A0A1B1AIL6</accession>
<dbReference type="InterPro" id="IPR000719">
    <property type="entry name" value="Prot_kinase_dom"/>
</dbReference>
<dbReference type="FunCoup" id="A0A1B1AIL6">
    <property type="interactions" value="354"/>
</dbReference>
<dbReference type="STRING" id="1759059.ATE48_11000"/>
<dbReference type="PANTHER" id="PTHR10566:SF113">
    <property type="entry name" value="PROTEIN ACTIVITY OF BC1 COMPLEX KINASE 7, CHLOROPLASTIC"/>
    <property type="match status" value="1"/>
</dbReference>
<dbReference type="GO" id="GO:0005524">
    <property type="term" value="F:ATP binding"/>
    <property type="evidence" value="ECO:0007669"/>
    <property type="project" value="InterPro"/>
</dbReference>
<dbReference type="Gene3D" id="1.10.510.10">
    <property type="entry name" value="Transferase(Phosphotransferase) domain 1"/>
    <property type="match status" value="1"/>
</dbReference>
<gene>
    <name evidence="11" type="ORF">ATE48_11000</name>
</gene>
<comment type="similarity">
    <text evidence="2">Belongs to the protein kinase superfamily. ADCK protein kinase family.</text>
</comment>
<evidence type="ECO:0000256" key="1">
    <source>
        <dbReference type="ARBA" id="ARBA00005020"/>
    </source>
</evidence>
<dbReference type="KEGG" id="cbot:ATE48_11000"/>
<evidence type="ECO:0000256" key="4">
    <source>
        <dbReference type="ARBA" id="ARBA00022519"/>
    </source>
</evidence>
<keyword evidence="5" id="KW-0831">Ubiquinone biosynthesis</keyword>
<evidence type="ECO:0000256" key="6">
    <source>
        <dbReference type="ARBA" id="ARBA00022692"/>
    </source>
</evidence>
<dbReference type="PROSITE" id="PS50011">
    <property type="entry name" value="PROTEIN_KINASE_DOM"/>
    <property type="match status" value="1"/>
</dbReference>
<keyword evidence="12" id="KW-1185">Reference proteome</keyword>
<keyword evidence="4" id="KW-0997">Cell inner membrane</keyword>
<evidence type="ECO:0000256" key="3">
    <source>
        <dbReference type="ARBA" id="ARBA00022475"/>
    </source>
</evidence>
<dbReference type="Pfam" id="PF03109">
    <property type="entry name" value="ABC1"/>
    <property type="match status" value="1"/>
</dbReference>
<dbReference type="NCBIfam" id="TIGR01982">
    <property type="entry name" value="UbiB"/>
    <property type="match status" value="1"/>
</dbReference>
<protein>
    <recommendedName>
        <fullName evidence="10">Protein kinase domain-containing protein</fullName>
    </recommendedName>
</protein>
<keyword evidence="6" id="KW-0812">Transmembrane</keyword>
<evidence type="ECO:0000259" key="10">
    <source>
        <dbReference type="PROSITE" id="PS50011"/>
    </source>
</evidence>
<keyword evidence="7" id="KW-1133">Transmembrane helix</keyword>
<sequence>MVSLSQFIALLVVAGIIAGFVSGVFGHIWRLLRVAGTLVRYDVLLPSEYYDQYSVPVQAAHTAMHVFAKRKRGRSVGVRLAQALERLGPAYVKVGQFLATRPDMIGVTVAQELGRLKDRLPPFSRTEALDTINSELGGTEGLFAGISEAMAAASIAQVHQAIVERHGVVAIKILRPRIEKKLAREMGALRFLAQCIEFFSKRSRRLEPVQFIDTVASAMERELDLRLEAGAAAEFREVAEKEGYLSVPQIDWSRSAKRVMTLDWIDGIPLTDSKALDKAGADRSELAIAVTRGFLAAALDYGFFHADMHEGNLMYGKDGKLWIVDFGIMGRIGHKERRYLAEILYGFHRRDYRRVAEVHHEAGYVPEKFTIEEFAQALRAIGEPIFGKTADGISMSRLLLQLFDVTHLFGMHLRPELVLLQKTMVQVEGVARGLDPQHDMWTASRPIVERWVQRELGAEAVTKRGIDEISMGFQALRRLPQTLLSMEAAARKVAIEAPREERKWYQLPAFWIGLIGGALIVTVFAPKDASEPRQPPPTEAIETSVQPDAEPLERVDIDADLAQPGAQTPAEPAP</sequence>
<dbReference type="PANTHER" id="PTHR10566">
    <property type="entry name" value="CHAPERONE-ACTIVITY OF BC1 COMPLEX CABC1 -RELATED"/>
    <property type="match status" value="1"/>
</dbReference>